<feature type="region of interest" description="Disordered" evidence="1">
    <location>
        <begin position="112"/>
        <end position="157"/>
    </location>
</feature>
<organism evidence="2 3">
    <name type="scientific">Portunus trituberculatus</name>
    <name type="common">Swimming crab</name>
    <name type="synonym">Neptunus trituberculatus</name>
    <dbReference type="NCBI Taxonomy" id="210409"/>
    <lineage>
        <taxon>Eukaryota</taxon>
        <taxon>Metazoa</taxon>
        <taxon>Ecdysozoa</taxon>
        <taxon>Arthropoda</taxon>
        <taxon>Crustacea</taxon>
        <taxon>Multicrustacea</taxon>
        <taxon>Malacostraca</taxon>
        <taxon>Eumalacostraca</taxon>
        <taxon>Eucarida</taxon>
        <taxon>Decapoda</taxon>
        <taxon>Pleocyemata</taxon>
        <taxon>Brachyura</taxon>
        <taxon>Eubrachyura</taxon>
        <taxon>Portunoidea</taxon>
        <taxon>Portunidae</taxon>
        <taxon>Portuninae</taxon>
        <taxon>Portunus</taxon>
    </lineage>
</organism>
<dbReference type="AlphaFoldDB" id="A0A5B7DGH2"/>
<dbReference type="EMBL" id="VSRR010000886">
    <property type="protein sequence ID" value="MPC20572.1"/>
    <property type="molecule type" value="Genomic_DNA"/>
</dbReference>
<protein>
    <submittedName>
        <fullName evidence="2">Uncharacterized protein</fullName>
    </submittedName>
</protein>
<gene>
    <name evidence="2" type="ORF">E2C01_013524</name>
</gene>
<name>A0A5B7DGH2_PORTR</name>
<evidence type="ECO:0000313" key="2">
    <source>
        <dbReference type="EMBL" id="MPC20572.1"/>
    </source>
</evidence>
<reference evidence="2 3" key="1">
    <citation type="submission" date="2019-05" db="EMBL/GenBank/DDBJ databases">
        <title>Another draft genome of Portunus trituberculatus and its Hox gene families provides insights of decapod evolution.</title>
        <authorList>
            <person name="Jeong J.-H."/>
            <person name="Song I."/>
            <person name="Kim S."/>
            <person name="Choi T."/>
            <person name="Kim D."/>
            <person name="Ryu S."/>
            <person name="Kim W."/>
        </authorList>
    </citation>
    <scope>NUCLEOTIDE SEQUENCE [LARGE SCALE GENOMIC DNA]</scope>
    <source>
        <tissue evidence="2">Muscle</tissue>
    </source>
</reference>
<sequence length="157" mass="16429">MRQVVDIQVPITSPLSSALLSSIPLLSFLSSSLYPAIGVAGWQEEWPSASQPTQHLHTGGDKCIPTKNKMGISRCPTHYLSGSLLPGASPHSAGVACGVMLDVPSWLRDGSGGGRAAGSSKLGHKIEKISSQDLTQAAPKEAPSSGNHPPFLPRRNN</sequence>
<proteinExistence type="predicted"/>
<evidence type="ECO:0000313" key="3">
    <source>
        <dbReference type="Proteomes" id="UP000324222"/>
    </source>
</evidence>
<evidence type="ECO:0000256" key="1">
    <source>
        <dbReference type="SAM" id="MobiDB-lite"/>
    </source>
</evidence>
<comment type="caution">
    <text evidence="2">The sequence shown here is derived from an EMBL/GenBank/DDBJ whole genome shotgun (WGS) entry which is preliminary data.</text>
</comment>
<dbReference type="Proteomes" id="UP000324222">
    <property type="component" value="Unassembled WGS sequence"/>
</dbReference>
<accession>A0A5B7DGH2</accession>
<keyword evidence="3" id="KW-1185">Reference proteome</keyword>